<keyword evidence="3 10" id="KW-0813">Transport</keyword>
<comment type="function">
    <text evidence="10">tRNA nucleus export receptor which facilitates tRNA translocation across the nuclear pore complex.</text>
</comment>
<dbReference type="EMBL" id="HBIB01041519">
    <property type="protein sequence ID" value="CAE0264815.1"/>
    <property type="molecule type" value="Transcribed_RNA"/>
</dbReference>
<name>A0A7S3GFN2_9EUKA</name>
<comment type="subcellular location">
    <subcellularLocation>
        <location evidence="1 10">Cytoplasm</location>
    </subcellularLocation>
    <subcellularLocation>
        <location evidence="10">Nucleus</location>
    </subcellularLocation>
    <text evidence="10">Shuttles between the nucleus and the cytoplasm.</text>
</comment>
<feature type="domain" description="Exportin-1/Importin-beta-like" evidence="11">
    <location>
        <begin position="72"/>
        <end position="220"/>
    </location>
</feature>
<keyword evidence="6 10" id="KW-0694">RNA-binding</keyword>
<dbReference type="InterPro" id="IPR013598">
    <property type="entry name" value="Exportin-1/Importin-b-like"/>
</dbReference>
<feature type="domain" description="Exportin-T C-terminal" evidence="12">
    <location>
        <begin position="358"/>
        <end position="750"/>
    </location>
</feature>
<dbReference type="GO" id="GO:0016363">
    <property type="term" value="C:nuclear matrix"/>
    <property type="evidence" value="ECO:0007669"/>
    <property type="project" value="TreeGrafter"/>
</dbReference>
<evidence type="ECO:0000256" key="9">
    <source>
        <dbReference type="ARBA" id="ARBA00032199"/>
    </source>
</evidence>
<gene>
    <name evidence="13" type="ORF">PBIL07802_LOCUS27148</name>
</gene>
<dbReference type="GO" id="GO:0005643">
    <property type="term" value="C:nuclear pore"/>
    <property type="evidence" value="ECO:0007669"/>
    <property type="project" value="TreeGrafter"/>
</dbReference>
<dbReference type="GO" id="GO:0071528">
    <property type="term" value="P:tRNA re-export from nucleus"/>
    <property type="evidence" value="ECO:0007669"/>
    <property type="project" value="UniProtKB-UniRule"/>
</dbReference>
<dbReference type="InterPro" id="IPR040017">
    <property type="entry name" value="XPOT"/>
</dbReference>
<dbReference type="InterPro" id="IPR011989">
    <property type="entry name" value="ARM-like"/>
</dbReference>
<evidence type="ECO:0000256" key="1">
    <source>
        <dbReference type="ARBA" id="ARBA00004496"/>
    </source>
</evidence>
<reference evidence="13" key="1">
    <citation type="submission" date="2021-01" db="EMBL/GenBank/DDBJ databases">
        <authorList>
            <person name="Corre E."/>
            <person name="Pelletier E."/>
            <person name="Niang G."/>
            <person name="Scheremetjew M."/>
            <person name="Finn R."/>
            <person name="Kale V."/>
            <person name="Holt S."/>
            <person name="Cochrane G."/>
            <person name="Meng A."/>
            <person name="Brown T."/>
            <person name="Cohen L."/>
        </authorList>
    </citation>
    <scope>NUCLEOTIDE SEQUENCE</scope>
    <source>
        <strain evidence="13">NIES-2562</strain>
    </source>
</reference>
<evidence type="ECO:0000256" key="2">
    <source>
        <dbReference type="ARBA" id="ARBA00018928"/>
    </source>
</evidence>
<keyword evidence="4 10" id="KW-0963">Cytoplasm</keyword>
<dbReference type="SUPFAM" id="SSF48371">
    <property type="entry name" value="ARM repeat"/>
    <property type="match status" value="1"/>
</dbReference>
<evidence type="ECO:0000256" key="6">
    <source>
        <dbReference type="ARBA" id="ARBA00022884"/>
    </source>
</evidence>
<accession>A0A7S3GFN2</accession>
<evidence type="ECO:0000256" key="5">
    <source>
        <dbReference type="ARBA" id="ARBA00022555"/>
    </source>
</evidence>
<dbReference type="InterPro" id="IPR045546">
    <property type="entry name" value="Exportin-T_C"/>
</dbReference>
<dbReference type="PANTHER" id="PTHR15952">
    <property type="entry name" value="EXPORTIN-T/LOS1"/>
    <property type="match status" value="1"/>
</dbReference>
<keyword evidence="7 10" id="KW-0539">Nucleus</keyword>
<dbReference type="Pfam" id="PF19282">
    <property type="entry name" value="Exportin-T"/>
    <property type="match status" value="1"/>
</dbReference>
<protein>
    <recommendedName>
        <fullName evidence="2 10">Exportin-T</fullName>
    </recommendedName>
    <alternativeName>
        <fullName evidence="8 10">Exportin(tRNA)</fullName>
    </alternativeName>
    <alternativeName>
        <fullName evidence="9 10">tRNA exportin</fullName>
    </alternativeName>
</protein>
<dbReference type="GO" id="GO:0000049">
    <property type="term" value="F:tRNA binding"/>
    <property type="evidence" value="ECO:0007669"/>
    <property type="project" value="UniProtKB-UniRule"/>
</dbReference>
<keyword evidence="5 10" id="KW-0820">tRNA-binding</keyword>
<dbReference type="Gene3D" id="1.25.10.10">
    <property type="entry name" value="Leucine-rich Repeat Variant"/>
    <property type="match status" value="1"/>
</dbReference>
<evidence type="ECO:0000256" key="4">
    <source>
        <dbReference type="ARBA" id="ARBA00022490"/>
    </source>
</evidence>
<evidence type="ECO:0000256" key="10">
    <source>
        <dbReference type="RuleBase" id="RU366037"/>
    </source>
</evidence>
<dbReference type="PANTHER" id="PTHR15952:SF11">
    <property type="entry name" value="EXPORTIN-T"/>
    <property type="match status" value="1"/>
</dbReference>
<sequence length="943" mass="105552">MEYLRQCQTRVPGQYILESCLHSEMPEAWLFGIDTAVQSVEGGVADSAARLKMRHVLLAYISNRIPSFATIPSYLSSKIATALAAIVKLDFPDYWPTAFCDLSSILSSEVEKEILLRFFAYLNDTIAHSELSNGWTPEERERGQSVKDAMKEEAIPTFLSLISTTITASPRLTETALFALKGFIEWIDISLVMEPNMLSLLFSICHARDADAAIASTGCLQEVITKKMHHNKKIAILSTLSLPSKLPFSEDARTQSLASIFCYGLIELVQSFEKALSCEAEKEYADSCFSMMEAYAARCMQYIGDDRMDVMAFGVEAIAYFVSKTKMMMGDERQDIVWTRVQAITTTCLARMVAPEGFTFDDEEEDEERFSSIRKELMAVLGNIGRLIPDYTKEQMLSLMKEFLQEGSSMLQLEAALYVCYHAGEIFRSEVEDLSGGFFHDCMVLIFKQAATYTASPTISMYFECVARYGTFFAYDLSSLPVLLGQFFSPYGMYHSEKKVRERVTYLFTRITKVKPICEGLTHYLRDITSHLMPVIDGDKKGDRLASKLSDQTKQSLFDAFSTIAVASLLRTHESGLSVDNVTGLVVSIIRTIASALEAPADTCEPWMLSGLLSSLCGVSRPFDRLVSSGNWRDIEDARSTIASSFYSTYPVVLSILSTYASSLNGDVDREAVQSKAFAYLHRLVDILEDQALPPLITAFPQLLQKVDVRGFLSCLVFFNQIVSKFKVNSAAFVKSIFFIVANRICNDVERLISNNSESPSSEVEREIREVRRTFGLFLYASAANEVLILLIQENHDVDTSLPPLFDCCLGRVGQVESGLQKTYCALITTLLSRPAVLQNTETGKWVQVKVFPFLYAVLSSRQFDELNAETLQVASEVGRAFYQIWRGCGALGQADVIGFLATLPIWSSELETTFTQIMDMGEPRRMRDTMRDLGRALQQSLK</sequence>
<dbReference type="InterPro" id="IPR016024">
    <property type="entry name" value="ARM-type_fold"/>
</dbReference>
<comment type="similarity">
    <text evidence="10">Belongs to the exportin family.</text>
</comment>
<evidence type="ECO:0000256" key="3">
    <source>
        <dbReference type="ARBA" id="ARBA00022448"/>
    </source>
</evidence>
<organism evidence="13">
    <name type="scientific">Palpitomonas bilix</name>
    <dbReference type="NCBI Taxonomy" id="652834"/>
    <lineage>
        <taxon>Eukaryota</taxon>
        <taxon>Eukaryota incertae sedis</taxon>
    </lineage>
</organism>
<dbReference type="Pfam" id="PF08389">
    <property type="entry name" value="Xpo1"/>
    <property type="match status" value="1"/>
</dbReference>
<evidence type="ECO:0000313" key="13">
    <source>
        <dbReference type="EMBL" id="CAE0264815.1"/>
    </source>
</evidence>
<proteinExistence type="inferred from homology"/>
<dbReference type="GO" id="GO:0031267">
    <property type="term" value="F:small GTPase binding"/>
    <property type="evidence" value="ECO:0007669"/>
    <property type="project" value="InterPro"/>
</dbReference>
<evidence type="ECO:0000256" key="8">
    <source>
        <dbReference type="ARBA" id="ARBA00029784"/>
    </source>
</evidence>
<dbReference type="AlphaFoldDB" id="A0A7S3GFN2"/>
<evidence type="ECO:0000259" key="11">
    <source>
        <dbReference type="Pfam" id="PF08389"/>
    </source>
</evidence>
<evidence type="ECO:0000259" key="12">
    <source>
        <dbReference type="Pfam" id="PF19282"/>
    </source>
</evidence>
<dbReference type="GO" id="GO:0005737">
    <property type="term" value="C:cytoplasm"/>
    <property type="evidence" value="ECO:0007669"/>
    <property type="project" value="UniProtKB-SubCell"/>
</dbReference>
<evidence type="ECO:0000256" key="7">
    <source>
        <dbReference type="ARBA" id="ARBA00023242"/>
    </source>
</evidence>